<dbReference type="PANTHER" id="PTHR34980">
    <property type="entry name" value="INNER MEMBRANE PROTEIN-RELATED-RELATED"/>
    <property type="match status" value="1"/>
</dbReference>
<name>A0A5P8M2P4_9LACO</name>
<keyword evidence="1" id="KW-1133">Transmembrane helix</keyword>
<feature type="transmembrane region" description="Helical" evidence="1">
    <location>
        <begin position="90"/>
        <end position="112"/>
    </location>
</feature>
<keyword evidence="1" id="KW-0472">Membrane</keyword>
<reference evidence="2 3" key="1">
    <citation type="submission" date="2019-10" db="EMBL/GenBank/DDBJ databases">
        <title>The completed genome of Lactobacillus harbinensis M1.</title>
        <authorList>
            <person name="Zheng Y."/>
        </authorList>
    </citation>
    <scope>NUCLEOTIDE SEQUENCE [LARGE SCALE GENOMIC DNA]</scope>
    <source>
        <strain evidence="2 3">M1</strain>
    </source>
</reference>
<dbReference type="EMBL" id="CP045143">
    <property type="protein sequence ID" value="QFR22759.1"/>
    <property type="molecule type" value="Genomic_DNA"/>
</dbReference>
<evidence type="ECO:0000256" key="1">
    <source>
        <dbReference type="SAM" id="Phobius"/>
    </source>
</evidence>
<sequence>MQSVTEYFTKMFVFNARATRKQFWIPYFATIIISALLAWATGAYKLYDANDIFHYQLTTGATIWLVYAIIVWIANFTIRARRLHDTNRSNWWICIVLVPIIGGIWLLVLFLLPSKADTRWPVNQSDAH</sequence>
<proteinExistence type="predicted"/>
<dbReference type="Pfam" id="PF05656">
    <property type="entry name" value="DUF805"/>
    <property type="match status" value="1"/>
</dbReference>
<organism evidence="2 3">
    <name type="scientific">Schleiferilactobacillus harbinensis</name>
    <dbReference type="NCBI Taxonomy" id="304207"/>
    <lineage>
        <taxon>Bacteria</taxon>
        <taxon>Bacillati</taxon>
        <taxon>Bacillota</taxon>
        <taxon>Bacilli</taxon>
        <taxon>Lactobacillales</taxon>
        <taxon>Lactobacillaceae</taxon>
        <taxon>Schleiferilactobacillus</taxon>
    </lineage>
</organism>
<evidence type="ECO:0000313" key="2">
    <source>
        <dbReference type="EMBL" id="QFR22759.1"/>
    </source>
</evidence>
<dbReference type="Proteomes" id="UP000326779">
    <property type="component" value="Chromosome"/>
</dbReference>
<dbReference type="InterPro" id="IPR008523">
    <property type="entry name" value="DUF805"/>
</dbReference>
<dbReference type="PANTHER" id="PTHR34980:SF2">
    <property type="entry name" value="INNER MEMBRANE PROTEIN YHAH-RELATED"/>
    <property type="match status" value="1"/>
</dbReference>
<keyword evidence="1" id="KW-0812">Transmembrane</keyword>
<dbReference type="AlphaFoldDB" id="A0A5P8M2P4"/>
<accession>A0A5P8M2P4</accession>
<feature type="transmembrane region" description="Helical" evidence="1">
    <location>
        <begin position="24"/>
        <end position="47"/>
    </location>
</feature>
<gene>
    <name evidence="2" type="ORF">D1010_04495</name>
</gene>
<dbReference type="GO" id="GO:0005886">
    <property type="term" value="C:plasma membrane"/>
    <property type="evidence" value="ECO:0007669"/>
    <property type="project" value="TreeGrafter"/>
</dbReference>
<evidence type="ECO:0000313" key="3">
    <source>
        <dbReference type="Proteomes" id="UP000326779"/>
    </source>
</evidence>
<feature type="transmembrane region" description="Helical" evidence="1">
    <location>
        <begin position="53"/>
        <end position="78"/>
    </location>
</feature>
<protein>
    <submittedName>
        <fullName evidence="2">DUF805 domain-containing protein</fullName>
    </submittedName>
</protein>
<dbReference type="RefSeq" id="WP_152260344.1">
    <property type="nucleotide sequence ID" value="NZ_CP045143.1"/>
</dbReference>
<dbReference type="KEGG" id="lhb:D1010_04495"/>